<comment type="caution">
    <text evidence="1">The sequence shown here is derived from an EMBL/GenBank/DDBJ whole genome shotgun (WGS) entry which is preliminary data.</text>
</comment>
<dbReference type="EMBL" id="QZDT01000028">
    <property type="protein sequence ID" value="NBJ94026.1"/>
    <property type="molecule type" value="Genomic_DNA"/>
</dbReference>
<proteinExistence type="predicted"/>
<dbReference type="Proteomes" id="UP001154420">
    <property type="component" value="Unassembled WGS sequence"/>
</dbReference>
<organism evidence="1 2">
    <name type="scientific">Parablautia muri</name>
    <dbReference type="NCBI Taxonomy" id="2320879"/>
    <lineage>
        <taxon>Bacteria</taxon>
        <taxon>Bacillati</taxon>
        <taxon>Bacillota</taxon>
        <taxon>Clostridia</taxon>
        <taxon>Lachnospirales</taxon>
        <taxon>Lachnospiraceae</taxon>
        <taxon>Parablautia</taxon>
    </lineage>
</organism>
<keyword evidence="2" id="KW-1185">Reference proteome</keyword>
<evidence type="ECO:0000313" key="1">
    <source>
        <dbReference type="EMBL" id="NBJ94026.1"/>
    </source>
</evidence>
<name>A0A9X5BHT9_9FIRM</name>
<sequence>MQTKNKKTFHKIIYFTKCKKKEIIANKCKYYKNAKETILQTTKKINYVFYFYIFYLYFK</sequence>
<gene>
    <name evidence="1" type="ORF">D5281_15880</name>
</gene>
<reference evidence="1" key="1">
    <citation type="submission" date="2018-09" db="EMBL/GenBank/DDBJ databases">
        <title>Murine metabolic-syndrome-specific gut microbial biobank.</title>
        <authorList>
            <person name="Liu C."/>
        </authorList>
    </citation>
    <scope>NUCLEOTIDE SEQUENCE</scope>
    <source>
        <strain evidence="1">D42-62</strain>
    </source>
</reference>
<evidence type="ECO:0000313" key="2">
    <source>
        <dbReference type="Proteomes" id="UP001154420"/>
    </source>
</evidence>
<dbReference type="AlphaFoldDB" id="A0A9X5BHT9"/>
<protein>
    <submittedName>
        <fullName evidence="1">Uncharacterized protein</fullName>
    </submittedName>
</protein>
<accession>A0A9X5BHT9</accession>